<keyword evidence="2" id="KW-1185">Reference proteome</keyword>
<evidence type="ECO:0000313" key="2">
    <source>
        <dbReference type="Proteomes" id="UP000622552"/>
    </source>
</evidence>
<accession>A0A8J7G6E8</accession>
<dbReference type="AlphaFoldDB" id="A0A8J7G6E8"/>
<dbReference type="EMBL" id="JADOUF010000001">
    <property type="protein sequence ID" value="MBG6134538.1"/>
    <property type="molecule type" value="Genomic_DNA"/>
</dbReference>
<reference evidence="1" key="1">
    <citation type="submission" date="2020-11" db="EMBL/GenBank/DDBJ databases">
        <title>Sequencing the genomes of 1000 actinobacteria strains.</title>
        <authorList>
            <person name="Klenk H.-P."/>
        </authorList>
    </citation>
    <scope>NUCLEOTIDE SEQUENCE</scope>
    <source>
        <strain evidence="1">DSM 45356</strain>
    </source>
</reference>
<name>A0A8J7G6E8_9ACTN</name>
<evidence type="ECO:0000313" key="1">
    <source>
        <dbReference type="EMBL" id="MBG6134538.1"/>
    </source>
</evidence>
<organism evidence="1 2">
    <name type="scientific">Longispora fulva</name>
    <dbReference type="NCBI Taxonomy" id="619741"/>
    <lineage>
        <taxon>Bacteria</taxon>
        <taxon>Bacillati</taxon>
        <taxon>Actinomycetota</taxon>
        <taxon>Actinomycetes</taxon>
        <taxon>Micromonosporales</taxon>
        <taxon>Micromonosporaceae</taxon>
        <taxon>Longispora</taxon>
    </lineage>
</organism>
<proteinExistence type="predicted"/>
<protein>
    <submittedName>
        <fullName evidence="1">Uncharacterized protein</fullName>
    </submittedName>
</protein>
<gene>
    <name evidence="1" type="ORF">IW245_000732</name>
</gene>
<sequence>MLTADHKAVAEIYARHARDIRGDKSSEADLAWLTYDRLQAAAGIRRRSKVKAILDDLEAGGWLVVVQRVHRRPTVYRLAIPDSPETPITGTTVVPPGGTTVVPPLVPGRNHGSHVRAGNGGVGSVDVGTPPLEELPSISSPSGPASPADIRRVVEATGADERQAAAIIAKIRADNHITHSLGAYLRAIPDSDLRRHHASLHGHRHDDAKNAADFEDRRRTAPDCIHGYPAGALIRPSTGRALCPLCHRGRPALTPNQGKPGR</sequence>
<dbReference type="RefSeq" id="WP_197001760.1">
    <property type="nucleotide sequence ID" value="NZ_BONS01000023.1"/>
</dbReference>
<dbReference type="Proteomes" id="UP000622552">
    <property type="component" value="Unassembled WGS sequence"/>
</dbReference>
<comment type="caution">
    <text evidence="1">The sequence shown here is derived from an EMBL/GenBank/DDBJ whole genome shotgun (WGS) entry which is preliminary data.</text>
</comment>